<dbReference type="EMBL" id="SNXZ01000002">
    <property type="protein sequence ID" value="TDQ00192.1"/>
    <property type="molecule type" value="Genomic_DNA"/>
</dbReference>
<dbReference type="Pfam" id="PF09965">
    <property type="entry name" value="DUF2199"/>
    <property type="match status" value="1"/>
</dbReference>
<dbReference type="OrthoDB" id="3523497at2"/>
<organism evidence="1 2">
    <name type="scientific">Labedaea rhizosphaerae</name>
    <dbReference type="NCBI Taxonomy" id="598644"/>
    <lineage>
        <taxon>Bacteria</taxon>
        <taxon>Bacillati</taxon>
        <taxon>Actinomycetota</taxon>
        <taxon>Actinomycetes</taxon>
        <taxon>Pseudonocardiales</taxon>
        <taxon>Pseudonocardiaceae</taxon>
        <taxon>Labedaea</taxon>
    </lineage>
</organism>
<name>A0A4R6SE80_LABRH</name>
<accession>A0A4R6SE80</accession>
<evidence type="ECO:0008006" key="3">
    <source>
        <dbReference type="Google" id="ProtNLM"/>
    </source>
</evidence>
<evidence type="ECO:0000313" key="1">
    <source>
        <dbReference type="EMBL" id="TDQ00192.1"/>
    </source>
</evidence>
<comment type="caution">
    <text evidence="1">The sequence shown here is derived from an EMBL/GenBank/DDBJ whole genome shotgun (WGS) entry which is preliminary data.</text>
</comment>
<dbReference type="Proteomes" id="UP000295444">
    <property type="component" value="Unassembled WGS sequence"/>
</dbReference>
<proteinExistence type="predicted"/>
<reference evidence="1 2" key="1">
    <citation type="submission" date="2019-03" db="EMBL/GenBank/DDBJ databases">
        <title>Genomic Encyclopedia of Type Strains, Phase IV (KMG-IV): sequencing the most valuable type-strain genomes for metagenomic binning, comparative biology and taxonomic classification.</title>
        <authorList>
            <person name="Goeker M."/>
        </authorList>
    </citation>
    <scope>NUCLEOTIDE SEQUENCE [LARGE SCALE GENOMIC DNA]</scope>
    <source>
        <strain evidence="1 2">DSM 45361</strain>
    </source>
</reference>
<gene>
    <name evidence="1" type="ORF">EV186_10253</name>
</gene>
<evidence type="ECO:0000313" key="2">
    <source>
        <dbReference type="Proteomes" id="UP000295444"/>
    </source>
</evidence>
<dbReference type="AlphaFoldDB" id="A0A4R6SE80"/>
<protein>
    <recommendedName>
        <fullName evidence="3">DUF2199 domain-containing protein</fullName>
    </recommendedName>
</protein>
<dbReference type="InterPro" id="IPR018697">
    <property type="entry name" value="DUF2199"/>
</dbReference>
<dbReference type="RefSeq" id="WP_133848939.1">
    <property type="nucleotide sequence ID" value="NZ_SNXZ01000002.1"/>
</dbReference>
<keyword evidence="2" id="KW-1185">Reference proteome</keyword>
<sequence>MTTDCACGRPLDEHDRQIRFGLPDPVLDLPEREATAGVWLSHSTPGESVMMQVPGLGAFVRALLPVRLTGGYAVTYGVWIGVSPDDLQRAFRVWWAPEYVDLRLTGVLANRIAPWEVFGAAVELGVRDAEQTPWCEASPDAALASVLTQEWEHGPVLATLPG</sequence>